<reference evidence="1 2" key="1">
    <citation type="submission" date="2010-04" db="EMBL/GenBank/DDBJ databases">
        <authorList>
            <person name="Qin X."/>
            <person name="Bachman B."/>
            <person name="Battles P."/>
            <person name="Bell A."/>
            <person name="Bess C."/>
            <person name="Bickham C."/>
            <person name="Chaboub L."/>
            <person name="Chen D."/>
            <person name="Coyle M."/>
            <person name="Deiros D.R."/>
            <person name="Dinh H."/>
            <person name="Forbes L."/>
            <person name="Fowler G."/>
            <person name="Francisco L."/>
            <person name="Fu Q."/>
            <person name="Gubbala S."/>
            <person name="Hale W."/>
            <person name="Han Y."/>
            <person name="Hemphill L."/>
            <person name="Highlander S.K."/>
            <person name="Hirani K."/>
            <person name="Hogues M."/>
            <person name="Jackson L."/>
            <person name="Jakkamsetti A."/>
            <person name="Javaid M."/>
            <person name="Jiang H."/>
            <person name="Korchina V."/>
            <person name="Kovar C."/>
            <person name="Lara F."/>
            <person name="Lee S."/>
            <person name="Mata R."/>
            <person name="Mathew T."/>
            <person name="Moen C."/>
            <person name="Morales K."/>
            <person name="Munidasa M."/>
            <person name="Nazareth L."/>
            <person name="Ngo R."/>
            <person name="Nguyen L."/>
            <person name="Okwuonu G."/>
            <person name="Ongeri F."/>
            <person name="Patil S."/>
            <person name="Petrosino J."/>
            <person name="Pham C."/>
            <person name="Pham P."/>
            <person name="Pu L.-L."/>
            <person name="Puazo M."/>
            <person name="Raj R."/>
            <person name="Reid J."/>
            <person name="Rouhana J."/>
            <person name="Saada N."/>
            <person name="Shang Y."/>
            <person name="Simmons D."/>
            <person name="Thornton R."/>
            <person name="Warren J."/>
            <person name="Weissenberger G."/>
            <person name="Zhang J."/>
            <person name="Zhang L."/>
            <person name="Zhou C."/>
            <person name="Zhu D."/>
            <person name="Muzny D."/>
            <person name="Worley K."/>
            <person name="Gibbs R."/>
        </authorList>
    </citation>
    <scope>NUCLEOTIDE SEQUENCE [LARGE SCALE GENOMIC DNA]</scope>
    <source>
        <strain evidence="1 2">ATCC 49957</strain>
    </source>
</reference>
<dbReference type="EMBL" id="ADVL01000139">
    <property type="protein sequence ID" value="EFH12955.1"/>
    <property type="molecule type" value="Genomic_DNA"/>
</dbReference>
<dbReference type="Proteomes" id="UP000005324">
    <property type="component" value="Unassembled WGS sequence"/>
</dbReference>
<keyword evidence="2" id="KW-1185">Reference proteome</keyword>
<organism evidence="1 2">
    <name type="scientific">Pseudoroseomonas cervicalis ATCC 49957</name>
    <dbReference type="NCBI Taxonomy" id="525371"/>
    <lineage>
        <taxon>Bacteria</taxon>
        <taxon>Pseudomonadati</taxon>
        <taxon>Pseudomonadota</taxon>
        <taxon>Alphaproteobacteria</taxon>
        <taxon>Acetobacterales</taxon>
        <taxon>Roseomonadaceae</taxon>
        <taxon>Roseomonas</taxon>
    </lineage>
</organism>
<accession>D5RIC8</accession>
<proteinExistence type="predicted"/>
<gene>
    <name evidence="1" type="ORF">HMPREF0731_0838</name>
</gene>
<dbReference type="HOGENOM" id="CLU_1711890_0_0_5"/>
<sequence length="153" mass="17276">MLHALSLPQTEDNYLEILLTLVFNADVLSSKQREEICRNIMHPPARRRGRRPNTQRHLAIVQLLSPPMLQFPGGDWSSLSRLEAIKRIADRWGLDPDPKDGSARTAYDNAKREIVESRSPKHDADGKALAYFDMNGTFHAGDYEQPVEPTEGA</sequence>
<protein>
    <submittedName>
        <fullName evidence="1">Uncharacterized protein</fullName>
    </submittedName>
</protein>
<name>D5RIC8_9PROT</name>
<evidence type="ECO:0000313" key="2">
    <source>
        <dbReference type="Proteomes" id="UP000005324"/>
    </source>
</evidence>
<comment type="caution">
    <text evidence="1">The sequence shown here is derived from an EMBL/GenBank/DDBJ whole genome shotgun (WGS) entry which is preliminary data.</text>
</comment>
<evidence type="ECO:0000313" key="1">
    <source>
        <dbReference type="EMBL" id="EFH12955.1"/>
    </source>
</evidence>
<dbReference type="AlphaFoldDB" id="D5RIC8"/>